<dbReference type="GO" id="GO:0043138">
    <property type="term" value="F:3'-5' DNA helicase activity"/>
    <property type="evidence" value="ECO:0007669"/>
    <property type="project" value="UniProtKB-EC"/>
</dbReference>
<evidence type="ECO:0000256" key="9">
    <source>
        <dbReference type="ARBA" id="ARBA00034808"/>
    </source>
</evidence>
<comment type="similarity">
    <text evidence="1">Belongs to the helicase family. UvrD subfamily.</text>
</comment>
<dbReference type="OrthoDB" id="9806690at2"/>
<evidence type="ECO:0000256" key="7">
    <source>
        <dbReference type="ARBA" id="ARBA00023235"/>
    </source>
</evidence>
<name>A0A345YIL0_9SPHN</name>
<geneLocation type="plasmid" evidence="15 16">
    <name>unnamed</name>
</geneLocation>
<comment type="catalytic activity">
    <reaction evidence="8">
        <text>Couples ATP hydrolysis with the unwinding of duplex DNA by translocating in the 3'-5' direction.</text>
        <dbReference type="EC" id="5.6.2.4"/>
    </reaction>
</comment>
<evidence type="ECO:0000256" key="2">
    <source>
        <dbReference type="ARBA" id="ARBA00022741"/>
    </source>
</evidence>
<evidence type="ECO:0000256" key="1">
    <source>
        <dbReference type="ARBA" id="ARBA00009922"/>
    </source>
</evidence>
<dbReference type="CDD" id="cd17932">
    <property type="entry name" value="DEXQc_UvrD"/>
    <property type="match status" value="1"/>
</dbReference>
<keyword evidence="2 12" id="KW-0547">Nucleotide-binding</keyword>
<accession>A0A345YIL0</accession>
<dbReference type="InterPro" id="IPR014017">
    <property type="entry name" value="DNA_helicase_UvrD-like_C"/>
</dbReference>
<evidence type="ECO:0000256" key="8">
    <source>
        <dbReference type="ARBA" id="ARBA00034617"/>
    </source>
</evidence>
<dbReference type="GO" id="GO:0003677">
    <property type="term" value="F:DNA binding"/>
    <property type="evidence" value="ECO:0007669"/>
    <property type="project" value="UniProtKB-KW"/>
</dbReference>
<evidence type="ECO:0000256" key="5">
    <source>
        <dbReference type="ARBA" id="ARBA00022840"/>
    </source>
</evidence>
<proteinExistence type="inferred from homology"/>
<dbReference type="InterPro" id="IPR013986">
    <property type="entry name" value="DExx_box_DNA_helicase_dom_sf"/>
</dbReference>
<evidence type="ECO:0000256" key="12">
    <source>
        <dbReference type="PROSITE-ProRule" id="PRU00560"/>
    </source>
</evidence>
<evidence type="ECO:0000256" key="6">
    <source>
        <dbReference type="ARBA" id="ARBA00023125"/>
    </source>
</evidence>
<dbReference type="EMBL" id="CP031358">
    <property type="protein sequence ID" value="AXK43762.1"/>
    <property type="molecule type" value="Genomic_DNA"/>
</dbReference>
<evidence type="ECO:0000256" key="11">
    <source>
        <dbReference type="ARBA" id="ARBA00048988"/>
    </source>
</evidence>
<dbReference type="GO" id="GO:0016887">
    <property type="term" value="F:ATP hydrolysis activity"/>
    <property type="evidence" value="ECO:0007669"/>
    <property type="project" value="RHEA"/>
</dbReference>
<keyword evidence="4 12" id="KW-0347">Helicase</keyword>
<evidence type="ECO:0000259" key="13">
    <source>
        <dbReference type="PROSITE" id="PS51198"/>
    </source>
</evidence>
<dbReference type="PROSITE" id="PS51217">
    <property type="entry name" value="UVRD_HELICASE_CTER"/>
    <property type="match status" value="1"/>
</dbReference>
<organism evidence="15 16">
    <name type="scientific">Erythrobacter aureus</name>
    <dbReference type="NCBI Taxonomy" id="2182384"/>
    <lineage>
        <taxon>Bacteria</taxon>
        <taxon>Pseudomonadati</taxon>
        <taxon>Pseudomonadota</taxon>
        <taxon>Alphaproteobacteria</taxon>
        <taxon>Sphingomonadales</taxon>
        <taxon>Erythrobacteraceae</taxon>
        <taxon>Erythrobacter/Porphyrobacter group</taxon>
        <taxon>Erythrobacter</taxon>
    </lineage>
</organism>
<dbReference type="Proteomes" id="UP000254508">
    <property type="component" value="Plasmid unnamed"/>
</dbReference>
<dbReference type="InterPro" id="IPR027417">
    <property type="entry name" value="P-loop_NTPase"/>
</dbReference>
<keyword evidence="6" id="KW-0238">DNA-binding</keyword>
<feature type="binding site" evidence="12">
    <location>
        <begin position="84"/>
        <end position="91"/>
    </location>
    <ligand>
        <name>ATP</name>
        <dbReference type="ChEBI" id="CHEBI:30616"/>
    </ligand>
</feature>
<reference evidence="15 16" key="1">
    <citation type="submission" date="2018-07" db="EMBL/GenBank/DDBJ databases">
        <title>Genome sequence of Erythrobacter strain YH-07, an antagonistic bacterium isolated from Yellow Sea.</title>
        <authorList>
            <person name="Tang T."/>
            <person name="Liu Q."/>
            <person name="Sun X."/>
        </authorList>
    </citation>
    <scope>NUCLEOTIDE SEQUENCE [LARGE SCALE GENOMIC DNA]</scope>
    <source>
        <strain evidence="15 16">YH-07</strain>
        <plasmid evidence="15 16">unnamed</plasmid>
    </source>
</reference>
<keyword evidence="3 12" id="KW-0378">Hydrolase</keyword>
<dbReference type="Gene3D" id="1.10.10.160">
    <property type="match status" value="1"/>
</dbReference>
<dbReference type="Gene3D" id="1.10.486.10">
    <property type="entry name" value="PCRA, domain 4"/>
    <property type="match status" value="1"/>
</dbReference>
<dbReference type="GO" id="GO:0005524">
    <property type="term" value="F:ATP binding"/>
    <property type="evidence" value="ECO:0007669"/>
    <property type="project" value="UniProtKB-UniRule"/>
</dbReference>
<evidence type="ECO:0000313" key="16">
    <source>
        <dbReference type="Proteomes" id="UP000254508"/>
    </source>
</evidence>
<dbReference type="GO" id="GO:0000725">
    <property type="term" value="P:recombinational repair"/>
    <property type="evidence" value="ECO:0007669"/>
    <property type="project" value="TreeGrafter"/>
</dbReference>
<dbReference type="KEGG" id="err:DVR09_14995"/>
<dbReference type="Gene3D" id="3.40.50.300">
    <property type="entry name" value="P-loop containing nucleotide triphosphate hydrolases"/>
    <property type="match status" value="2"/>
</dbReference>
<gene>
    <name evidence="15" type="ORF">DVR09_14995</name>
</gene>
<dbReference type="InterPro" id="IPR014016">
    <property type="entry name" value="UvrD-like_ATP-bd"/>
</dbReference>
<evidence type="ECO:0000256" key="4">
    <source>
        <dbReference type="ARBA" id="ARBA00022806"/>
    </source>
</evidence>
<dbReference type="EC" id="5.6.2.4" evidence="9"/>
<sequence length="722" mass="80938">MEKDGSSLMLGRYDSFEEFDPWQDDAGVEPDEYCDGSLRDRVDAALAATHPTNNQQRLIKLVEGMTPQQFDAATYDGTPLVILAGAGTGKTKTLTSRIALLVTAGMAQPSEILALTFTNKAAKEMATRIAHMLELDAISVTATTFHAFCAKMLRDYGGELGWSTDWTILDSDDTRKMMRIGWKERFGSPPDKETLDEIQDAHDKIYCASDTPDEKLQLIEKPVREAAAEYQRRKAAENVKDFSDLITEMNKLLQESEFVRGEIQQRFSYVLVDEYQDTDSRQEALLRSIMGENPNLTVVGDEDQLVYTWRHAKIDNILQFERRWGAHRIMLEQNFRSSQNILDAANRLICVNNNRLGKELYTYDEPGAEVEQEFFEQAIHEADWIVEKIAEDIEAGVPREEIAVLVRASHALNFVESALNQRGIRYTLSGGKKFQDRQEIKDISAYLRLIANAHDRMAFERAIAAPKRNVGATLLEDIEKAAKKMRTDITDAARRMASGGIMPQPAREPVLEFCRVIREMAADAVHGATADTVVTKIVDDTGYRESIKADLKEARNNGEKDAVEALTTRLSNIDDLINIAKGKTLAEFLDHLGLSEDARRDQGKGVWIGTIHAAKGLEFFNVYLPAWEQGVLPSNQAIRGDGDLEEERRLGYVAITRARKKLCITRSSLRFGKDASPSLFLADLGFVSPDLFEEFHALQAEQAAENGGADNQIEDLMLDVPF</sequence>
<dbReference type="InterPro" id="IPR000212">
    <property type="entry name" value="DNA_helicase_UvrD/REP"/>
</dbReference>
<dbReference type="PANTHER" id="PTHR11070:SF2">
    <property type="entry name" value="ATP-DEPENDENT DNA HELICASE SRS2"/>
    <property type="match status" value="1"/>
</dbReference>
<dbReference type="Pfam" id="PF00580">
    <property type="entry name" value="UvrD-helicase"/>
    <property type="match status" value="1"/>
</dbReference>
<dbReference type="PANTHER" id="PTHR11070">
    <property type="entry name" value="UVRD / RECB / PCRA DNA HELICASE FAMILY MEMBER"/>
    <property type="match status" value="1"/>
</dbReference>
<evidence type="ECO:0000256" key="3">
    <source>
        <dbReference type="ARBA" id="ARBA00022801"/>
    </source>
</evidence>
<evidence type="ECO:0000256" key="10">
    <source>
        <dbReference type="ARBA" id="ARBA00034923"/>
    </source>
</evidence>
<keyword evidence="5 12" id="KW-0067">ATP-binding</keyword>
<dbReference type="AlphaFoldDB" id="A0A345YIL0"/>
<dbReference type="PROSITE" id="PS51198">
    <property type="entry name" value="UVRD_HELICASE_ATP_BIND"/>
    <property type="match status" value="1"/>
</dbReference>
<dbReference type="Pfam" id="PF13361">
    <property type="entry name" value="UvrD_C"/>
    <property type="match status" value="1"/>
</dbReference>
<comment type="catalytic activity">
    <reaction evidence="11">
        <text>ATP + H2O = ADP + phosphate + H(+)</text>
        <dbReference type="Rhea" id="RHEA:13065"/>
        <dbReference type="ChEBI" id="CHEBI:15377"/>
        <dbReference type="ChEBI" id="CHEBI:15378"/>
        <dbReference type="ChEBI" id="CHEBI:30616"/>
        <dbReference type="ChEBI" id="CHEBI:43474"/>
        <dbReference type="ChEBI" id="CHEBI:456216"/>
        <dbReference type="EC" id="5.6.2.4"/>
    </reaction>
</comment>
<feature type="domain" description="UvrD-like helicase C-terminal" evidence="14">
    <location>
        <begin position="339"/>
        <end position="616"/>
    </location>
</feature>
<protein>
    <recommendedName>
        <fullName evidence="9">DNA 3'-5' helicase</fullName>
        <ecNumber evidence="9">5.6.2.4</ecNumber>
    </recommendedName>
    <alternativeName>
        <fullName evidence="10">DNA 3'-5' helicase II</fullName>
    </alternativeName>
</protein>
<evidence type="ECO:0000259" key="14">
    <source>
        <dbReference type="PROSITE" id="PS51217"/>
    </source>
</evidence>
<feature type="domain" description="UvrD-like helicase ATP-binding" evidence="13">
    <location>
        <begin position="63"/>
        <end position="338"/>
    </location>
</feature>
<keyword evidence="16" id="KW-1185">Reference proteome</keyword>
<keyword evidence="7" id="KW-0413">Isomerase</keyword>
<evidence type="ECO:0000313" key="15">
    <source>
        <dbReference type="EMBL" id="AXK43762.1"/>
    </source>
</evidence>
<dbReference type="SUPFAM" id="SSF52540">
    <property type="entry name" value="P-loop containing nucleoside triphosphate hydrolases"/>
    <property type="match status" value="1"/>
</dbReference>
<keyword evidence="15" id="KW-0614">Plasmid</keyword>